<gene>
    <name evidence="2" type="ORF">GRJ2_000746400</name>
</gene>
<dbReference type="Proteomes" id="UP001623348">
    <property type="component" value="Unassembled WGS sequence"/>
</dbReference>
<dbReference type="Pfam" id="PF00078">
    <property type="entry name" value="RVT_1"/>
    <property type="match status" value="1"/>
</dbReference>
<proteinExistence type="predicted"/>
<dbReference type="PANTHER" id="PTHR33332">
    <property type="entry name" value="REVERSE TRANSCRIPTASE DOMAIN-CONTAINING PROTEIN"/>
    <property type="match status" value="1"/>
</dbReference>
<dbReference type="PROSITE" id="PS50878">
    <property type="entry name" value="RT_POL"/>
    <property type="match status" value="1"/>
</dbReference>
<dbReference type="SUPFAM" id="SSF56672">
    <property type="entry name" value="DNA/RNA polymerases"/>
    <property type="match status" value="1"/>
</dbReference>
<keyword evidence="3" id="KW-1185">Reference proteome</keyword>
<evidence type="ECO:0000259" key="1">
    <source>
        <dbReference type="PROSITE" id="PS50878"/>
    </source>
</evidence>
<sequence length="218" mass="24473">MLDFVLTNKEGLVGNVKLKGSLGCSDHEMVEFNILRAVWRTHSKLTTLDFRGADFGLFRDLLGRVPWNKALEGRGAQEICKIKEQVLLEAMLRHMEDKEVIGDSQHGFTKGKSCLTNLVAFYDGVTALVDKERGTDIIYLDLCKAFDTVPHNILVSKLERHGFDGWTTHWMDGRTQRVVVNGSMSKWRTVTSGIPQGSVLGSVMINIFVGNMDPQQVY</sequence>
<accession>A0ABC9WC79</accession>
<dbReference type="InterPro" id="IPR043502">
    <property type="entry name" value="DNA/RNA_pol_sf"/>
</dbReference>
<dbReference type="AlphaFoldDB" id="A0ABC9WC79"/>
<name>A0ABC9WC79_GRUJA</name>
<protein>
    <submittedName>
        <fullName evidence="2">Mitochondrial enolase superfamily member 1</fullName>
    </submittedName>
</protein>
<evidence type="ECO:0000313" key="2">
    <source>
        <dbReference type="EMBL" id="GAB0182811.1"/>
    </source>
</evidence>
<dbReference type="EMBL" id="BAAFJT010000002">
    <property type="protein sequence ID" value="GAB0182811.1"/>
    <property type="molecule type" value="Genomic_DNA"/>
</dbReference>
<organism evidence="2 3">
    <name type="scientific">Grus japonensis</name>
    <name type="common">Japanese crane</name>
    <name type="synonym">Red-crowned crane</name>
    <dbReference type="NCBI Taxonomy" id="30415"/>
    <lineage>
        <taxon>Eukaryota</taxon>
        <taxon>Metazoa</taxon>
        <taxon>Chordata</taxon>
        <taxon>Craniata</taxon>
        <taxon>Vertebrata</taxon>
        <taxon>Euteleostomi</taxon>
        <taxon>Archelosauria</taxon>
        <taxon>Archosauria</taxon>
        <taxon>Dinosauria</taxon>
        <taxon>Saurischia</taxon>
        <taxon>Theropoda</taxon>
        <taxon>Coelurosauria</taxon>
        <taxon>Aves</taxon>
        <taxon>Neognathae</taxon>
        <taxon>Neoaves</taxon>
        <taxon>Gruiformes</taxon>
        <taxon>Gruidae</taxon>
        <taxon>Grus</taxon>
    </lineage>
</organism>
<feature type="domain" description="Reverse transcriptase" evidence="1">
    <location>
        <begin position="1"/>
        <end position="218"/>
    </location>
</feature>
<evidence type="ECO:0000313" key="3">
    <source>
        <dbReference type="Proteomes" id="UP001623348"/>
    </source>
</evidence>
<comment type="caution">
    <text evidence="2">The sequence shown here is derived from an EMBL/GenBank/DDBJ whole genome shotgun (WGS) entry which is preliminary data.</text>
</comment>
<reference evidence="2 3" key="1">
    <citation type="submission" date="2024-06" db="EMBL/GenBank/DDBJ databases">
        <title>The draft genome of Grus japonensis, version 3.</title>
        <authorList>
            <person name="Nabeshima K."/>
            <person name="Suzuki S."/>
            <person name="Onuma M."/>
        </authorList>
    </citation>
    <scope>NUCLEOTIDE SEQUENCE [LARGE SCALE GENOMIC DNA]</scope>
    <source>
        <strain evidence="2 3">451A</strain>
    </source>
</reference>
<dbReference type="InterPro" id="IPR000477">
    <property type="entry name" value="RT_dom"/>
</dbReference>